<feature type="domain" description="Cyclic nucleotide-binding" evidence="4">
    <location>
        <begin position="29"/>
        <end position="139"/>
    </location>
</feature>
<feature type="domain" description="HTH crp-type" evidence="5">
    <location>
        <begin position="153"/>
        <end position="219"/>
    </location>
</feature>
<reference evidence="6" key="1">
    <citation type="submission" date="2018-06" db="EMBL/GenBank/DDBJ databases">
        <authorList>
            <person name="Zhirakovskaya E."/>
        </authorList>
    </citation>
    <scope>NUCLEOTIDE SEQUENCE</scope>
</reference>
<dbReference type="GO" id="GO:0003677">
    <property type="term" value="F:DNA binding"/>
    <property type="evidence" value="ECO:0007669"/>
    <property type="project" value="UniProtKB-KW"/>
</dbReference>
<dbReference type="PROSITE" id="PS51063">
    <property type="entry name" value="HTH_CRP_2"/>
    <property type="match status" value="1"/>
</dbReference>
<dbReference type="SUPFAM" id="SSF46785">
    <property type="entry name" value="Winged helix' DNA-binding domain"/>
    <property type="match status" value="1"/>
</dbReference>
<dbReference type="InterPro" id="IPR018490">
    <property type="entry name" value="cNMP-bd_dom_sf"/>
</dbReference>
<dbReference type="PANTHER" id="PTHR24567:SF74">
    <property type="entry name" value="HTH-TYPE TRANSCRIPTIONAL REGULATOR ARCR"/>
    <property type="match status" value="1"/>
</dbReference>
<dbReference type="SUPFAM" id="SSF51206">
    <property type="entry name" value="cAMP-binding domain-like"/>
    <property type="match status" value="1"/>
</dbReference>
<dbReference type="Gene3D" id="2.60.120.10">
    <property type="entry name" value="Jelly Rolls"/>
    <property type="match status" value="1"/>
</dbReference>
<dbReference type="AlphaFoldDB" id="A0A3B0WJ20"/>
<organism evidence="6">
    <name type="scientific">hydrothermal vent metagenome</name>
    <dbReference type="NCBI Taxonomy" id="652676"/>
    <lineage>
        <taxon>unclassified sequences</taxon>
        <taxon>metagenomes</taxon>
        <taxon>ecological metagenomes</taxon>
    </lineage>
</organism>
<sequence length="226" mass="25465">MKTATEVKQRMHGLYPDAMNALNTLPESILEANKLARVPQGSHLFREADQCECFMWLIEGTVRVFKNSEEGREITLYRVSPGELCVLSLQSLFTGSGFPAAAVADTNLIGVVMSKADFDLAIDDSKEFRKYLLQNLSQRLSEIVQLISEVTFSRLDLRLACLMGQRFERSNGSPLKITHAELARELGTTREMISRILKEFEHQQCISLARGEIHLVSSEGLSWFSH</sequence>
<dbReference type="CDD" id="cd00038">
    <property type="entry name" value="CAP_ED"/>
    <property type="match status" value="1"/>
</dbReference>
<dbReference type="InterPro" id="IPR050397">
    <property type="entry name" value="Env_Response_Regulators"/>
</dbReference>
<dbReference type="EMBL" id="UOFD01000027">
    <property type="protein sequence ID" value="VAW51302.1"/>
    <property type="molecule type" value="Genomic_DNA"/>
</dbReference>
<evidence type="ECO:0000256" key="3">
    <source>
        <dbReference type="ARBA" id="ARBA00023163"/>
    </source>
</evidence>
<dbReference type="GO" id="GO:0005829">
    <property type="term" value="C:cytosol"/>
    <property type="evidence" value="ECO:0007669"/>
    <property type="project" value="TreeGrafter"/>
</dbReference>
<keyword evidence="3" id="KW-0804">Transcription</keyword>
<evidence type="ECO:0000256" key="1">
    <source>
        <dbReference type="ARBA" id="ARBA00023015"/>
    </source>
</evidence>
<dbReference type="Pfam" id="PF13545">
    <property type="entry name" value="HTH_Crp_2"/>
    <property type="match status" value="1"/>
</dbReference>
<dbReference type="Gene3D" id="1.10.10.10">
    <property type="entry name" value="Winged helix-like DNA-binding domain superfamily/Winged helix DNA-binding domain"/>
    <property type="match status" value="1"/>
</dbReference>
<dbReference type="InterPro" id="IPR014710">
    <property type="entry name" value="RmlC-like_jellyroll"/>
</dbReference>
<dbReference type="InterPro" id="IPR036390">
    <property type="entry name" value="WH_DNA-bd_sf"/>
</dbReference>
<proteinExistence type="predicted"/>
<dbReference type="InterPro" id="IPR012318">
    <property type="entry name" value="HTH_CRP"/>
</dbReference>
<protein>
    <submittedName>
        <fullName evidence="6">Transcriptional regulator, Crp/Fnr family</fullName>
    </submittedName>
</protein>
<name>A0A3B0WJ20_9ZZZZ</name>
<evidence type="ECO:0000256" key="2">
    <source>
        <dbReference type="ARBA" id="ARBA00023125"/>
    </source>
</evidence>
<dbReference type="Pfam" id="PF00027">
    <property type="entry name" value="cNMP_binding"/>
    <property type="match status" value="1"/>
</dbReference>
<dbReference type="PANTHER" id="PTHR24567">
    <property type="entry name" value="CRP FAMILY TRANSCRIPTIONAL REGULATORY PROTEIN"/>
    <property type="match status" value="1"/>
</dbReference>
<dbReference type="PROSITE" id="PS50042">
    <property type="entry name" value="CNMP_BINDING_3"/>
    <property type="match status" value="1"/>
</dbReference>
<keyword evidence="1" id="KW-0805">Transcription regulation</keyword>
<accession>A0A3B0WJ20</accession>
<dbReference type="GO" id="GO:0003700">
    <property type="term" value="F:DNA-binding transcription factor activity"/>
    <property type="evidence" value="ECO:0007669"/>
    <property type="project" value="TreeGrafter"/>
</dbReference>
<evidence type="ECO:0000313" key="6">
    <source>
        <dbReference type="EMBL" id="VAW51302.1"/>
    </source>
</evidence>
<dbReference type="InterPro" id="IPR000595">
    <property type="entry name" value="cNMP-bd_dom"/>
</dbReference>
<evidence type="ECO:0000259" key="5">
    <source>
        <dbReference type="PROSITE" id="PS51063"/>
    </source>
</evidence>
<dbReference type="InterPro" id="IPR036388">
    <property type="entry name" value="WH-like_DNA-bd_sf"/>
</dbReference>
<dbReference type="SMART" id="SM00419">
    <property type="entry name" value="HTH_CRP"/>
    <property type="match status" value="1"/>
</dbReference>
<evidence type="ECO:0000259" key="4">
    <source>
        <dbReference type="PROSITE" id="PS50042"/>
    </source>
</evidence>
<dbReference type="PRINTS" id="PR00034">
    <property type="entry name" value="HTHCRP"/>
</dbReference>
<keyword evidence="2" id="KW-0238">DNA-binding</keyword>
<gene>
    <name evidence="6" type="ORF">MNBD_GAMMA06-1895</name>
</gene>